<dbReference type="Gene3D" id="3.40.50.720">
    <property type="entry name" value="NAD(P)-binding Rossmann-like Domain"/>
    <property type="match status" value="1"/>
</dbReference>
<dbReference type="GO" id="GO:0016491">
    <property type="term" value="F:oxidoreductase activity"/>
    <property type="evidence" value="ECO:0007669"/>
    <property type="project" value="UniProtKB-KW"/>
</dbReference>
<evidence type="ECO:0000313" key="6">
    <source>
        <dbReference type="Proteomes" id="UP001432322"/>
    </source>
</evidence>
<protein>
    <recommendedName>
        <fullName evidence="7">Dehydrogenase</fullName>
    </recommendedName>
</protein>
<dbReference type="InterPro" id="IPR002347">
    <property type="entry name" value="SDR_fam"/>
</dbReference>
<dbReference type="EMBL" id="BTSY01000004">
    <property type="protein sequence ID" value="GMT21655.1"/>
    <property type="molecule type" value="Genomic_DNA"/>
</dbReference>
<dbReference type="Pfam" id="PF00106">
    <property type="entry name" value="adh_short"/>
    <property type="match status" value="1"/>
</dbReference>
<organism evidence="5 6">
    <name type="scientific">Pristionchus fissidentatus</name>
    <dbReference type="NCBI Taxonomy" id="1538716"/>
    <lineage>
        <taxon>Eukaryota</taxon>
        <taxon>Metazoa</taxon>
        <taxon>Ecdysozoa</taxon>
        <taxon>Nematoda</taxon>
        <taxon>Chromadorea</taxon>
        <taxon>Rhabditida</taxon>
        <taxon>Rhabditina</taxon>
        <taxon>Diplogasteromorpha</taxon>
        <taxon>Diplogasteroidea</taxon>
        <taxon>Neodiplogasteridae</taxon>
        <taxon>Pristionchus</taxon>
    </lineage>
</organism>
<sequence length="238" mass="26597">QGFNVFLIGDSQAKLDEIRVDVESKDPEVELRPFVFDFADATRDDYGSLYKELGTIEVGFLVNNTELLSSGPAMLHEYSEGKDGLAKMSTVNTLPMMLLSASVLEQMSAREKGVIVNFSSMAGTMEKAYWSVLSASKKYVIHLSDVLREEYVSRGVVIQTITRGNVAATMNGEPSFFCPLPDRYSKLALRSIGIADKTAGYPSHQLQVELLSLVPHLFLALFMHIKNRKHRKSRRDIE</sequence>
<dbReference type="PANTHER" id="PTHR43086:SF2">
    <property type="entry name" value="HYDROXYSTEROID DEHYDROGENASE-LIKE PROTEIN 1"/>
    <property type="match status" value="1"/>
</dbReference>
<comment type="similarity">
    <text evidence="4">Belongs to the short-chain dehydrogenases/reductases (SDR) family. 17-beta-HSD 3 subfamily.</text>
</comment>
<evidence type="ECO:0000256" key="3">
    <source>
        <dbReference type="ARBA" id="ARBA00023002"/>
    </source>
</evidence>
<keyword evidence="1" id="KW-0521">NADP</keyword>
<feature type="non-terminal residue" evidence="5">
    <location>
        <position position="1"/>
    </location>
</feature>
<dbReference type="GO" id="GO:0005783">
    <property type="term" value="C:endoplasmic reticulum"/>
    <property type="evidence" value="ECO:0007669"/>
    <property type="project" value="TreeGrafter"/>
</dbReference>
<reference evidence="5" key="1">
    <citation type="submission" date="2023-10" db="EMBL/GenBank/DDBJ databases">
        <title>Genome assembly of Pristionchus species.</title>
        <authorList>
            <person name="Yoshida K."/>
            <person name="Sommer R.J."/>
        </authorList>
    </citation>
    <scope>NUCLEOTIDE SEQUENCE</scope>
    <source>
        <strain evidence="5">RS5133</strain>
    </source>
</reference>
<keyword evidence="6" id="KW-1185">Reference proteome</keyword>
<dbReference type="PANTHER" id="PTHR43086">
    <property type="entry name" value="VERY-LONG-CHAIN 3-OXOOACYL-COA REDUCTASE"/>
    <property type="match status" value="1"/>
</dbReference>
<keyword evidence="2" id="KW-0443">Lipid metabolism</keyword>
<evidence type="ECO:0000256" key="1">
    <source>
        <dbReference type="ARBA" id="ARBA00022857"/>
    </source>
</evidence>
<feature type="non-terminal residue" evidence="5">
    <location>
        <position position="238"/>
    </location>
</feature>
<keyword evidence="2" id="KW-0444">Lipid biosynthesis</keyword>
<dbReference type="GO" id="GO:0006694">
    <property type="term" value="P:steroid biosynthetic process"/>
    <property type="evidence" value="ECO:0007669"/>
    <property type="project" value="UniProtKB-KW"/>
</dbReference>
<dbReference type="GO" id="GO:0030497">
    <property type="term" value="P:fatty acid elongation"/>
    <property type="evidence" value="ECO:0007669"/>
    <property type="project" value="TreeGrafter"/>
</dbReference>
<evidence type="ECO:0000256" key="4">
    <source>
        <dbReference type="ARBA" id="ARBA00038261"/>
    </source>
</evidence>
<keyword evidence="3" id="KW-0560">Oxidoreductase</keyword>
<dbReference type="AlphaFoldDB" id="A0AAV5VSV2"/>
<comment type="caution">
    <text evidence="5">The sequence shown here is derived from an EMBL/GenBank/DDBJ whole genome shotgun (WGS) entry which is preliminary data.</text>
</comment>
<dbReference type="Proteomes" id="UP001432322">
    <property type="component" value="Unassembled WGS sequence"/>
</dbReference>
<evidence type="ECO:0000256" key="2">
    <source>
        <dbReference type="ARBA" id="ARBA00022955"/>
    </source>
</evidence>
<accession>A0AAV5VSV2</accession>
<gene>
    <name evidence="5" type="ORF">PFISCL1PPCAC_12952</name>
</gene>
<dbReference type="SUPFAM" id="SSF51735">
    <property type="entry name" value="NAD(P)-binding Rossmann-fold domains"/>
    <property type="match status" value="1"/>
</dbReference>
<name>A0AAV5VSV2_9BILA</name>
<proteinExistence type="inferred from homology"/>
<keyword evidence="2" id="KW-0752">Steroid biosynthesis</keyword>
<evidence type="ECO:0008006" key="7">
    <source>
        <dbReference type="Google" id="ProtNLM"/>
    </source>
</evidence>
<evidence type="ECO:0000313" key="5">
    <source>
        <dbReference type="EMBL" id="GMT21655.1"/>
    </source>
</evidence>
<dbReference type="InterPro" id="IPR036291">
    <property type="entry name" value="NAD(P)-bd_dom_sf"/>
</dbReference>